<feature type="region of interest" description="Disordered" evidence="1">
    <location>
        <begin position="638"/>
        <end position="686"/>
    </location>
</feature>
<protein>
    <recommendedName>
        <fullName evidence="4">DUF1574 domain-containing protein</fullName>
    </recommendedName>
</protein>
<accession>A0ABV0JE75</accession>
<dbReference type="EMBL" id="JAMPKM010000019">
    <property type="protein sequence ID" value="MEP0820076.1"/>
    <property type="molecule type" value="Genomic_DNA"/>
</dbReference>
<name>A0ABV0JE75_9CYAN</name>
<evidence type="ECO:0000313" key="2">
    <source>
        <dbReference type="EMBL" id="MEP0820076.1"/>
    </source>
</evidence>
<evidence type="ECO:0000313" key="3">
    <source>
        <dbReference type="Proteomes" id="UP001464891"/>
    </source>
</evidence>
<feature type="region of interest" description="Disordered" evidence="1">
    <location>
        <begin position="113"/>
        <end position="183"/>
    </location>
</feature>
<dbReference type="Proteomes" id="UP001464891">
    <property type="component" value="Unassembled WGS sequence"/>
</dbReference>
<reference evidence="2 3" key="1">
    <citation type="submission" date="2022-04" db="EMBL/GenBank/DDBJ databases">
        <title>Positive selection, recombination, and allopatry shape intraspecific diversity of widespread and dominant cyanobacteria.</title>
        <authorList>
            <person name="Wei J."/>
            <person name="Shu W."/>
            <person name="Hu C."/>
        </authorList>
    </citation>
    <scope>NUCLEOTIDE SEQUENCE [LARGE SCALE GENOMIC DNA]</scope>
    <source>
        <strain evidence="2 3">GB2-A4</strain>
    </source>
</reference>
<organism evidence="2 3">
    <name type="scientific">Trichocoleus desertorum GB2-A4</name>
    <dbReference type="NCBI Taxonomy" id="2933944"/>
    <lineage>
        <taxon>Bacteria</taxon>
        <taxon>Bacillati</taxon>
        <taxon>Cyanobacteriota</taxon>
        <taxon>Cyanophyceae</taxon>
        <taxon>Leptolyngbyales</taxon>
        <taxon>Trichocoleusaceae</taxon>
        <taxon>Trichocoleus</taxon>
    </lineage>
</organism>
<dbReference type="SUPFAM" id="SSF52266">
    <property type="entry name" value="SGNH hydrolase"/>
    <property type="match status" value="1"/>
</dbReference>
<proteinExistence type="predicted"/>
<sequence length="1119" mass="120552">MLNVNERASGRQAVITQWVVRAINLQGVQVQVRFRGNLVHVLCEGHQAPDSVVVMSRVVEALSQADLAALLPPDPHPIYQIFLYGRGFSSDRPSWSEPIYLNQLDRHLEQLKHLQPPPPDLSSFTLRQPPIRSRFNSTTSDSTTTAVKAGLTTQKSNRPPGSPATATQPKAPAPSAPPQSTSAAGTALLVPNRTLAKQGRPDAIARYLSETLGAMGVAVEVTAKAIPCTPDAATDSQHRNQRLWIICEAPYSPDPASLAEPIAQKLRGLELDSFRDALVFSQVSGEPRPDWRLQVDLTPPDEMLKEWARWGDVQAIARLLNCPLVADQVEVVAELKESTLHLLCSLKSAKPSSSPNSSAAPASGAPSQATVIPTISTLLEALAPQGIHAATLYGQVAGQEAPAWVDWLNLPAAQHGALAESALGLAQQGDRPALQFLLSRLLNPNLDWRLATGGVRIQVLDREDLLHIMSDAPVCPKQKQVGPAVAKFVRQLQIPNVSGIRVYGRRAGQKRPLWSYGADFATRDRLVPEATPEFAASDAYVNELLTQPNEIGLRPELTSEALQAALSQTTQRVTHRLQQLLLRSQLFLPSDQPLGQQAGYKGAAVAVVWGTLGLLLTLQADWVLGQILQVRTNVASVDARPKTASTKASTATKSVASKSRPPLAVPKPPASLKKSPGEDKTAFNASGFTESIPPAASLADETGIAAKPLPAEPLKATATSVAILAAARSPYPTFNSRQLDEKLALYYQRLAESGPPDILIIGSSRALRGVDPAALQKALAAQGYAGLSVFNFGVNGATAQVVDVILRQVLTPAQMPKLIVWADGARAFNSGRVDITYNAIAASEGYRQVLAGTVPDTPSGTASSAATTVATSNLSTATPAGTPADTNKTVGTSLAASYQALNQWMNESLGAFSATYAQRDQLKQLLQQQWAGVLKPEPTLEQLLATQGQFGAKSASPNAEGVETDSLLYAIDFDGFLPLSLRFNPATYYQKYAKVSGDYDSDYDSFELKGKQTQALASLVQFTQAKQIPLVFVNLPLTKDYLDAVRMEHEEQFRQQMLRLATENGFVFRDLSQLWPAENDYFSDPSHLNRYGAYEVSNRLAQDPLVPWPRSQTSASNTP</sequence>
<comment type="caution">
    <text evidence="2">The sequence shown here is derived from an EMBL/GenBank/DDBJ whole genome shotgun (WGS) entry which is preliminary data.</text>
</comment>
<gene>
    <name evidence="2" type="ORF">NC998_23510</name>
</gene>
<keyword evidence="3" id="KW-1185">Reference proteome</keyword>
<evidence type="ECO:0000256" key="1">
    <source>
        <dbReference type="SAM" id="MobiDB-lite"/>
    </source>
</evidence>
<evidence type="ECO:0008006" key="4">
    <source>
        <dbReference type="Google" id="ProtNLM"/>
    </source>
</evidence>
<feature type="compositionally biased region" description="Low complexity" evidence="1">
    <location>
        <begin position="642"/>
        <end position="659"/>
    </location>
</feature>
<feature type="compositionally biased region" description="Polar residues" evidence="1">
    <location>
        <begin position="134"/>
        <end position="159"/>
    </location>
</feature>
<dbReference type="RefSeq" id="WP_190437167.1">
    <property type="nucleotide sequence ID" value="NZ_JAMPKM010000019.1"/>
</dbReference>